<evidence type="ECO:0000313" key="1">
    <source>
        <dbReference type="EMBL" id="RIA93935.1"/>
    </source>
</evidence>
<comment type="caution">
    <text evidence="1">The sequence shown here is derived from an EMBL/GenBank/DDBJ whole genome shotgun (WGS) entry which is preliminary data.</text>
</comment>
<organism evidence="1 2">
    <name type="scientific">Glomus cerebriforme</name>
    <dbReference type="NCBI Taxonomy" id="658196"/>
    <lineage>
        <taxon>Eukaryota</taxon>
        <taxon>Fungi</taxon>
        <taxon>Fungi incertae sedis</taxon>
        <taxon>Mucoromycota</taxon>
        <taxon>Glomeromycotina</taxon>
        <taxon>Glomeromycetes</taxon>
        <taxon>Glomerales</taxon>
        <taxon>Glomeraceae</taxon>
        <taxon>Glomus</taxon>
    </lineage>
</organism>
<dbReference type="AlphaFoldDB" id="A0A397TBX4"/>
<accession>A0A397TBX4</accession>
<sequence>MLKLTSGEYKFPTNGFTILDLDNLVNANEAKFKFVKYDGDDTHFVRLIEDPINLFEEFLDIPLPSPGEFTTSKNLDYCINEITWQLLDIFNAGFLNVAFLDVVSPGIEIIKFRLNIFFGREVYSNFEKENFTVHEWIMFKREYKKYKSSFQHYYSDQFLSKLLMLQGEYKFRIKEKEKKVKDKGNVFIYFNQGIRRRMAKLKYIQEDKKWKVTELRNTNKLANLDIISGTDDPDCRFSIRIRCESYDPFITSKIEKIINEINNTDEPKDGMWFRTKDFEGKFESIEIRQTIEKRRFINENYQISVDTVKKESNMKLFYQQIISLENLNWRDMENANELSRGEVNHTMHETVQYVMGMMRELKKIQI</sequence>
<proteinExistence type="predicted"/>
<dbReference type="EMBL" id="QKYT01000094">
    <property type="protein sequence ID" value="RIA93935.1"/>
    <property type="molecule type" value="Genomic_DNA"/>
</dbReference>
<reference evidence="1 2" key="1">
    <citation type="submission" date="2018-06" db="EMBL/GenBank/DDBJ databases">
        <title>Comparative genomics reveals the genomic features of Rhizophagus irregularis, R. cerebriforme, R. diaphanum and Gigaspora rosea, and their symbiotic lifestyle signature.</title>
        <authorList>
            <person name="Morin E."/>
            <person name="San Clemente H."/>
            <person name="Chen E.C.H."/>
            <person name="De La Providencia I."/>
            <person name="Hainaut M."/>
            <person name="Kuo A."/>
            <person name="Kohler A."/>
            <person name="Murat C."/>
            <person name="Tang N."/>
            <person name="Roy S."/>
            <person name="Loubradou J."/>
            <person name="Henrissat B."/>
            <person name="Grigoriev I.V."/>
            <person name="Corradi N."/>
            <person name="Roux C."/>
            <person name="Martin F.M."/>
        </authorList>
    </citation>
    <scope>NUCLEOTIDE SEQUENCE [LARGE SCALE GENOMIC DNA]</scope>
    <source>
        <strain evidence="1 2">DAOM 227022</strain>
    </source>
</reference>
<dbReference type="STRING" id="658196.A0A397TBX4"/>
<protein>
    <submittedName>
        <fullName evidence="1">Uncharacterized protein</fullName>
    </submittedName>
</protein>
<dbReference type="OrthoDB" id="2351826at2759"/>
<keyword evidence="2" id="KW-1185">Reference proteome</keyword>
<name>A0A397TBX4_9GLOM</name>
<evidence type="ECO:0000313" key="2">
    <source>
        <dbReference type="Proteomes" id="UP000265703"/>
    </source>
</evidence>
<dbReference type="Proteomes" id="UP000265703">
    <property type="component" value="Unassembled WGS sequence"/>
</dbReference>
<gene>
    <name evidence="1" type="ORF">C1645_761398</name>
</gene>